<dbReference type="InterPro" id="IPR037944">
    <property type="entry name" value="PRX5-like"/>
</dbReference>
<dbReference type="GO" id="GO:0008379">
    <property type="term" value="F:thioredoxin peroxidase activity"/>
    <property type="evidence" value="ECO:0007669"/>
    <property type="project" value="InterPro"/>
</dbReference>
<accession>A0A8D1HBC7</accession>
<dbReference type="GO" id="GO:0034599">
    <property type="term" value="P:cellular response to oxidative stress"/>
    <property type="evidence" value="ECO:0007669"/>
    <property type="project" value="InterPro"/>
</dbReference>
<dbReference type="SUPFAM" id="SSF52833">
    <property type="entry name" value="Thioredoxin-like"/>
    <property type="match status" value="1"/>
</dbReference>
<evidence type="ECO:0000256" key="5">
    <source>
        <dbReference type="SAM" id="MobiDB-lite"/>
    </source>
</evidence>
<evidence type="ECO:0000256" key="1">
    <source>
        <dbReference type="ARBA" id="ARBA00022559"/>
    </source>
</evidence>
<dbReference type="Ensembl" id="ENSSSCT00045020293.1">
    <property type="protein sequence ID" value="ENSSSCP00045013937.1"/>
    <property type="gene ID" value="ENSSSCG00045011961.1"/>
</dbReference>
<feature type="region of interest" description="Disordered" evidence="5">
    <location>
        <begin position="172"/>
        <end position="194"/>
    </location>
</feature>
<evidence type="ECO:0000256" key="4">
    <source>
        <dbReference type="PIRSR" id="PIRSR637944-1"/>
    </source>
</evidence>
<feature type="active site" description="Cysteine sulfenic acid (-SOH) intermediate" evidence="4">
    <location>
        <position position="65"/>
    </location>
</feature>
<feature type="compositionally biased region" description="Low complexity" evidence="5">
    <location>
        <begin position="172"/>
        <end position="182"/>
    </location>
</feature>
<dbReference type="PANTHER" id="PTHR10430:SF16">
    <property type="entry name" value="PEROXIREDOXIN-5, MITOCHONDRIAL"/>
    <property type="match status" value="1"/>
</dbReference>
<keyword evidence="1" id="KW-0575">Peroxidase</keyword>
<reference evidence="6" key="1">
    <citation type="submission" date="2025-08" db="UniProtKB">
        <authorList>
            <consortium name="Ensembl"/>
        </authorList>
    </citation>
    <scope>IDENTIFICATION</scope>
</reference>
<name>A0A8D1HBC7_PIG</name>
<keyword evidence="2" id="KW-0049">Antioxidant</keyword>
<dbReference type="Proteomes" id="UP000694728">
    <property type="component" value="Unplaced"/>
</dbReference>
<protein>
    <submittedName>
        <fullName evidence="6">Uncharacterized protein</fullName>
    </submittedName>
</protein>
<keyword evidence="3" id="KW-0560">Oxidoreductase</keyword>
<dbReference type="AlphaFoldDB" id="A0A8D1HBC7"/>
<proteinExistence type="predicted"/>
<evidence type="ECO:0000313" key="6">
    <source>
        <dbReference type="Ensembl" id="ENSSSCP00045013937.1"/>
    </source>
</evidence>
<dbReference type="InterPro" id="IPR036249">
    <property type="entry name" value="Thioredoxin-like_sf"/>
</dbReference>
<sequence length="194" mass="20148">MAVAEVSGYSSDSTPRLGTSICHGSVGVVSAGNTHPTGALFSQPWGSKVERKILSVSSHPFLLGCPKAHLPEFMEQAGALQAKGVQVVACVTIHNVTGKAGTAHNVEGEVQLLAEPTGALGKGTDLLQDNSLRVSMVIADNRGMALNMEHAGLSCSQAPNIILQLRGPKPTHTLSTLSSSHLPRPEQGAPFNLS</sequence>
<evidence type="ECO:0000313" key="7">
    <source>
        <dbReference type="Proteomes" id="UP000694728"/>
    </source>
</evidence>
<evidence type="ECO:0000256" key="3">
    <source>
        <dbReference type="ARBA" id="ARBA00023002"/>
    </source>
</evidence>
<organism evidence="6 7">
    <name type="scientific">Sus scrofa</name>
    <name type="common">Pig</name>
    <dbReference type="NCBI Taxonomy" id="9823"/>
    <lineage>
        <taxon>Eukaryota</taxon>
        <taxon>Metazoa</taxon>
        <taxon>Chordata</taxon>
        <taxon>Craniata</taxon>
        <taxon>Vertebrata</taxon>
        <taxon>Euteleostomi</taxon>
        <taxon>Mammalia</taxon>
        <taxon>Eutheria</taxon>
        <taxon>Laurasiatheria</taxon>
        <taxon>Artiodactyla</taxon>
        <taxon>Suina</taxon>
        <taxon>Suidae</taxon>
        <taxon>Sus</taxon>
    </lineage>
</organism>
<evidence type="ECO:0000256" key="2">
    <source>
        <dbReference type="ARBA" id="ARBA00022862"/>
    </source>
</evidence>
<dbReference type="PANTHER" id="PTHR10430">
    <property type="entry name" value="PEROXIREDOXIN"/>
    <property type="match status" value="1"/>
</dbReference>
<dbReference type="Gene3D" id="3.40.30.10">
    <property type="entry name" value="Glutaredoxin"/>
    <property type="match status" value="1"/>
</dbReference>